<accession>A0A430G7Y9</accession>
<dbReference type="GO" id="GO:0016702">
    <property type="term" value="F:oxidoreductase activity, acting on single donors with incorporation of molecular oxygen, incorporation of two atoms of oxygen"/>
    <property type="evidence" value="ECO:0007669"/>
    <property type="project" value="InterPro"/>
</dbReference>
<sequence>MMAFDRRIVLAALAAGAGGALAIRNLMAQPSAPGPSVSPALPAARPNLYNCEGCEAVGERRATTLAATVDLAGPDEPGERMILTGRVLTADGSEPAAGVVIYAHHTNHDGLYANGSNESMWSRRHGRLRGWARTGADGRYTFNTIKPAPYPDRTMPAHVHLFVGEPGRRPYYIDDVVFEGEFGVTAAYRKACELRGGDGVVRLGRTPDGILLAQRDIRLETHPA</sequence>
<gene>
    <name evidence="5" type="ORF">DAH66_02740</name>
</gene>
<evidence type="ECO:0000313" key="5">
    <source>
        <dbReference type="EMBL" id="RSY89589.1"/>
    </source>
</evidence>
<keyword evidence="3" id="KW-0560">Oxidoreductase</keyword>
<keyword evidence="2 5" id="KW-0223">Dioxygenase</keyword>
<dbReference type="AlphaFoldDB" id="A0A430G7Y9"/>
<dbReference type="RefSeq" id="WP_126003508.1">
    <property type="nucleotide sequence ID" value="NZ_QQYZ01000002.1"/>
</dbReference>
<evidence type="ECO:0000259" key="4">
    <source>
        <dbReference type="Pfam" id="PF00775"/>
    </source>
</evidence>
<evidence type="ECO:0000256" key="1">
    <source>
        <dbReference type="ARBA" id="ARBA00007825"/>
    </source>
</evidence>
<dbReference type="Gene3D" id="2.60.130.10">
    <property type="entry name" value="Aromatic compound dioxygenase"/>
    <property type="match status" value="1"/>
</dbReference>
<dbReference type="Pfam" id="PF00775">
    <property type="entry name" value="Dioxygenase_C"/>
    <property type="match status" value="1"/>
</dbReference>
<dbReference type="PANTHER" id="PTHR33711:SF7">
    <property type="entry name" value="INTRADIOL RING-CLEAVAGE DIOXYGENASES DOMAIN-CONTAINING PROTEIN-RELATED"/>
    <property type="match status" value="1"/>
</dbReference>
<dbReference type="GO" id="GO:0008199">
    <property type="term" value="F:ferric iron binding"/>
    <property type="evidence" value="ECO:0007669"/>
    <property type="project" value="InterPro"/>
</dbReference>
<protein>
    <submittedName>
        <fullName evidence="5">Intradiol ring-cleavage dioxygenase</fullName>
    </submittedName>
</protein>
<dbReference type="InterPro" id="IPR000627">
    <property type="entry name" value="Intradiol_dOase_C"/>
</dbReference>
<feature type="domain" description="Intradiol ring-cleavage dioxygenases" evidence="4">
    <location>
        <begin position="73"/>
        <end position="178"/>
    </location>
</feature>
<reference evidence="5 6" key="1">
    <citation type="submission" date="2018-07" db="EMBL/GenBank/DDBJ databases">
        <title>Genomic and Epidemiologic Investigation of an Indolent Hospital Outbreak.</title>
        <authorList>
            <person name="Johnson R.C."/>
            <person name="Deming C."/>
            <person name="Conlan S."/>
            <person name="Zellmer C.J."/>
            <person name="Michelin A.V."/>
            <person name="Lee-Lin S."/>
            <person name="Thomas P.J."/>
            <person name="Park M."/>
            <person name="Weingarten R.A."/>
            <person name="Less J."/>
            <person name="Dekker J.P."/>
            <person name="Frank K.M."/>
            <person name="Musser K.A."/>
            <person name="Mcquiston J.R."/>
            <person name="Henderson D.K."/>
            <person name="Lau A.F."/>
            <person name="Palmore T.N."/>
            <person name="Segre J.A."/>
        </authorList>
    </citation>
    <scope>NUCLEOTIDE SEQUENCE [LARGE SCALE GENOMIC DNA]</scope>
    <source>
        <strain evidence="5 6">SK-CDC1_0717</strain>
    </source>
</reference>
<evidence type="ECO:0000256" key="3">
    <source>
        <dbReference type="ARBA" id="ARBA00023002"/>
    </source>
</evidence>
<dbReference type="InterPro" id="IPR015889">
    <property type="entry name" value="Intradiol_dOase_core"/>
</dbReference>
<dbReference type="InterPro" id="IPR050770">
    <property type="entry name" value="Intradiol_RC_Dioxygenase"/>
</dbReference>
<comment type="similarity">
    <text evidence="1">Belongs to the intradiol ring-cleavage dioxygenase family.</text>
</comment>
<comment type="caution">
    <text evidence="5">The sequence shown here is derived from an EMBL/GenBank/DDBJ whole genome shotgun (WGS) entry which is preliminary data.</text>
</comment>
<evidence type="ECO:0000256" key="2">
    <source>
        <dbReference type="ARBA" id="ARBA00022964"/>
    </source>
</evidence>
<organism evidence="5 6">
    <name type="scientific">Sphingomonas koreensis</name>
    <dbReference type="NCBI Taxonomy" id="93064"/>
    <lineage>
        <taxon>Bacteria</taxon>
        <taxon>Pseudomonadati</taxon>
        <taxon>Pseudomonadota</taxon>
        <taxon>Alphaproteobacteria</taxon>
        <taxon>Sphingomonadales</taxon>
        <taxon>Sphingomonadaceae</taxon>
        <taxon>Sphingomonas</taxon>
    </lineage>
</organism>
<proteinExistence type="inferred from homology"/>
<dbReference type="Proteomes" id="UP000287746">
    <property type="component" value="Unassembled WGS sequence"/>
</dbReference>
<dbReference type="EMBL" id="QQYZ01000002">
    <property type="protein sequence ID" value="RSY89589.1"/>
    <property type="molecule type" value="Genomic_DNA"/>
</dbReference>
<evidence type="ECO:0000313" key="6">
    <source>
        <dbReference type="Proteomes" id="UP000287746"/>
    </source>
</evidence>
<dbReference type="PANTHER" id="PTHR33711">
    <property type="entry name" value="DIOXYGENASE, PUTATIVE (AFU_ORTHOLOGUE AFUA_2G02910)-RELATED"/>
    <property type="match status" value="1"/>
</dbReference>
<name>A0A430G7Y9_9SPHN</name>
<dbReference type="SUPFAM" id="SSF49482">
    <property type="entry name" value="Aromatic compound dioxygenase"/>
    <property type="match status" value="1"/>
</dbReference>